<dbReference type="GO" id="GO:0006351">
    <property type="term" value="P:DNA-templated transcription"/>
    <property type="evidence" value="ECO:0007669"/>
    <property type="project" value="UniProtKB-UniRule"/>
</dbReference>
<dbReference type="EMBL" id="LC564893">
    <property type="protein sequence ID" value="BCG67740.1"/>
    <property type="molecule type" value="Genomic_DNA"/>
</dbReference>
<dbReference type="GO" id="GO:0046983">
    <property type="term" value="F:protein dimerization activity"/>
    <property type="evidence" value="ECO:0007669"/>
    <property type="project" value="InterPro"/>
</dbReference>
<dbReference type="InterPro" id="IPR036643">
    <property type="entry name" value="RNApol_insert_sf"/>
</dbReference>
<feature type="region of interest" description="Alpha C-terminal domain (alpha-CTD)" evidence="8">
    <location>
        <begin position="243"/>
        <end position="315"/>
    </location>
</feature>
<gene>
    <name evidence="8 10" type="primary">rpoA</name>
</gene>
<dbReference type="CDD" id="cd06928">
    <property type="entry name" value="RNAP_alpha_NTD"/>
    <property type="match status" value="1"/>
</dbReference>
<protein>
    <recommendedName>
        <fullName evidence="8">DNA-directed RNA polymerase subunit alpha</fullName>
        <shortName evidence="8">PEP</shortName>
        <ecNumber evidence="8">2.7.7.6</ecNumber>
    </recommendedName>
    <alternativeName>
        <fullName evidence="8">Plastid-encoded RNA polymerase subunit alpha</fullName>
        <shortName evidence="8">RNA polymerase subunit alpha</shortName>
    </alternativeName>
</protein>
<dbReference type="Pfam" id="PF01000">
    <property type="entry name" value="RNA_pol_A_bac"/>
    <property type="match status" value="1"/>
</dbReference>
<evidence type="ECO:0000313" key="10">
    <source>
        <dbReference type="EMBL" id="BCG67740.1"/>
    </source>
</evidence>
<evidence type="ECO:0000256" key="1">
    <source>
        <dbReference type="ARBA" id="ARBA00004026"/>
    </source>
</evidence>
<dbReference type="InterPro" id="IPR011260">
    <property type="entry name" value="RNAP_asu_C"/>
</dbReference>
<comment type="subunit">
    <text evidence="8">In plastids the minimal PEP RNA polymerase catalytic core is composed of four subunits: alpha, beta, beta', and beta''. When a (nuclear-encoded) sigma factor is associated with the core the holoenzyme is formed, which can initiate transcription.</text>
</comment>
<dbReference type="InterPro" id="IPR011262">
    <property type="entry name" value="DNA-dir_RNA_pol_insert"/>
</dbReference>
<dbReference type="GO" id="GO:0009507">
    <property type="term" value="C:chloroplast"/>
    <property type="evidence" value="ECO:0007669"/>
    <property type="project" value="UniProtKB-SubCell"/>
</dbReference>
<dbReference type="InterPro" id="IPR036603">
    <property type="entry name" value="RBP11-like"/>
</dbReference>
<proteinExistence type="inferred from homology"/>
<dbReference type="AlphaFoldDB" id="A0A7R7AKD1"/>
<dbReference type="Gene3D" id="1.10.150.20">
    <property type="entry name" value="5' to 3' exonuclease, C-terminal subdomain"/>
    <property type="match status" value="1"/>
</dbReference>
<dbReference type="Gene3D" id="2.170.120.12">
    <property type="entry name" value="DNA-directed RNA polymerase, insert domain"/>
    <property type="match status" value="1"/>
</dbReference>
<dbReference type="FunFam" id="2.170.120.12:FF:000001">
    <property type="entry name" value="DNA-directed RNA polymerase subunit alpha"/>
    <property type="match status" value="1"/>
</dbReference>
<dbReference type="SMART" id="SM00662">
    <property type="entry name" value="RPOLD"/>
    <property type="match status" value="1"/>
</dbReference>
<name>A0A7R7AKD1_9EUKA</name>
<dbReference type="NCBIfam" id="NF003516">
    <property type="entry name" value="PRK05182.2-2"/>
    <property type="match status" value="1"/>
</dbReference>
<keyword evidence="4 8" id="KW-0808">Transferase</keyword>
<dbReference type="NCBIfam" id="NF003519">
    <property type="entry name" value="PRK05182.2-5"/>
    <property type="match status" value="1"/>
</dbReference>
<dbReference type="SUPFAM" id="SSF47789">
    <property type="entry name" value="C-terminal domain of RNA polymerase alpha subunit"/>
    <property type="match status" value="1"/>
</dbReference>
<dbReference type="EC" id="2.7.7.6" evidence="8"/>
<sequence>MTPFQMKIIESKVEEPRSHYGKYAIECLEQGQGITVGNALRRVMLSDLEGIAIVAVRISDANHEFSTIPGVREDAIEILLNLKEIVLKGNINGNQIGRLKVQGPGTVTAEQFELPPEIELVDPQQYIATISENAILEIEIHIESGFGYHITEKRPNSNSLKLLSLDAVFMPVRKVSYDIEQIHSKSNVVQDRLILKVWTNGSITPQEAISLSTKKLIELFTVINTFCGLNFNILEPSSSKTDLQVSQILIEELHLSVRAYNCLKRAQIHSVADLLHYSKEDLLEIKNFGQKSAQEVIDALEHRLNISLEGKDKES</sequence>
<dbReference type="GO" id="GO:0003677">
    <property type="term" value="F:DNA binding"/>
    <property type="evidence" value="ECO:0007669"/>
    <property type="project" value="UniProtKB-UniRule"/>
</dbReference>
<dbReference type="InterPro" id="IPR011263">
    <property type="entry name" value="DNA-dir_RNA_pol_RpoA/D/Rpb3"/>
</dbReference>
<dbReference type="HAMAP" id="MF_00059">
    <property type="entry name" value="RNApol_bact_RpoA"/>
    <property type="match status" value="1"/>
</dbReference>
<geneLocation type="chloroplast" evidence="10"/>
<dbReference type="Pfam" id="PF01193">
    <property type="entry name" value="RNA_pol_L"/>
    <property type="match status" value="1"/>
</dbReference>
<dbReference type="SUPFAM" id="SSF55257">
    <property type="entry name" value="RBP11-like subunits of RNA polymerase"/>
    <property type="match status" value="1"/>
</dbReference>
<keyword evidence="5 8" id="KW-0548">Nucleotidyltransferase</keyword>
<comment type="function">
    <text evidence="1 8">DNA-dependent RNA polymerase catalyzes the transcription of DNA into RNA using the four ribonucleoside triphosphates as substrates.</text>
</comment>
<keyword evidence="3 8" id="KW-0240">DNA-directed RNA polymerase</keyword>
<dbReference type="NCBIfam" id="TIGR02027">
    <property type="entry name" value="rpoA"/>
    <property type="match status" value="1"/>
</dbReference>
<keyword evidence="6 8" id="KW-0804">Transcription</keyword>
<evidence type="ECO:0000259" key="9">
    <source>
        <dbReference type="SMART" id="SM00662"/>
    </source>
</evidence>
<dbReference type="InterPro" id="IPR011773">
    <property type="entry name" value="DNA-dir_RpoA"/>
</dbReference>
<dbReference type="Pfam" id="PF03118">
    <property type="entry name" value="RNA_pol_A_CTD"/>
    <property type="match status" value="1"/>
</dbReference>
<dbReference type="Gene3D" id="3.30.1360.10">
    <property type="entry name" value="RNA polymerase, RBP11-like subunit"/>
    <property type="match status" value="1"/>
</dbReference>
<evidence type="ECO:0000256" key="7">
    <source>
        <dbReference type="ARBA" id="ARBA00048552"/>
    </source>
</evidence>
<feature type="domain" description="DNA-directed RNA polymerase RpoA/D/Rpb3-type" evidence="9">
    <location>
        <begin position="20"/>
        <end position="226"/>
    </location>
</feature>
<dbReference type="GO" id="GO:0003899">
    <property type="term" value="F:DNA-directed RNA polymerase activity"/>
    <property type="evidence" value="ECO:0007669"/>
    <property type="project" value="UniProtKB-UniRule"/>
</dbReference>
<reference evidence="10" key="1">
    <citation type="submission" date="2020-06" db="EMBL/GenBank/DDBJ databases">
        <title>Organellar genomes of a novel haptophyte.</title>
        <authorList>
            <person name="Kamikawa R."/>
            <person name="Miyashita H."/>
        </authorList>
    </citation>
    <scope>NUCLEOTIDE SEQUENCE</scope>
    <source>
        <strain evidence="10">NIES-3900</strain>
    </source>
</reference>
<evidence type="ECO:0000256" key="2">
    <source>
        <dbReference type="ARBA" id="ARBA00007123"/>
    </source>
</evidence>
<evidence type="ECO:0000256" key="6">
    <source>
        <dbReference type="ARBA" id="ARBA00023163"/>
    </source>
</evidence>
<comment type="subcellular location">
    <subcellularLocation>
        <location evidence="8">Plastid</location>
        <location evidence="8">Chloroplast</location>
    </subcellularLocation>
</comment>
<accession>A0A7R7AKD1</accession>
<dbReference type="GO" id="GO:0000428">
    <property type="term" value="C:DNA-directed RNA polymerase complex"/>
    <property type="evidence" value="ECO:0007669"/>
    <property type="project" value="UniProtKB-KW"/>
</dbReference>
<evidence type="ECO:0000256" key="5">
    <source>
        <dbReference type="ARBA" id="ARBA00022695"/>
    </source>
</evidence>
<keyword evidence="10" id="KW-0150">Chloroplast</keyword>
<organism evidence="10">
    <name type="scientific">Haptophyceae sp. NIES-3900</name>
    <dbReference type="NCBI Taxonomy" id="2748608"/>
    <lineage>
        <taxon>Eukaryota</taxon>
        <taxon>Haptista</taxon>
        <taxon>Haptophyta</taxon>
    </lineage>
</organism>
<dbReference type="SUPFAM" id="SSF56553">
    <property type="entry name" value="Insert subdomain of RNA polymerase alpha subunit"/>
    <property type="match status" value="1"/>
</dbReference>
<feature type="region of interest" description="Alpha N-terminal domain (alpha-NTD)" evidence="8">
    <location>
        <begin position="1"/>
        <end position="232"/>
    </location>
</feature>
<comment type="catalytic activity">
    <reaction evidence="7 8">
        <text>RNA(n) + a ribonucleoside 5'-triphosphate = RNA(n+1) + diphosphate</text>
        <dbReference type="Rhea" id="RHEA:21248"/>
        <dbReference type="Rhea" id="RHEA-COMP:14527"/>
        <dbReference type="Rhea" id="RHEA-COMP:17342"/>
        <dbReference type="ChEBI" id="CHEBI:33019"/>
        <dbReference type="ChEBI" id="CHEBI:61557"/>
        <dbReference type="ChEBI" id="CHEBI:140395"/>
        <dbReference type="EC" id="2.7.7.6"/>
    </reaction>
</comment>
<comment type="domain">
    <text evidence="8">The N-terminal domain is essential for RNAP assembly and basal transcription, whereas the C-terminal domain is involved in interaction with transcriptional regulators and with upstream promoter elements.</text>
</comment>
<evidence type="ECO:0000256" key="4">
    <source>
        <dbReference type="ARBA" id="ARBA00022679"/>
    </source>
</evidence>
<keyword evidence="10" id="KW-0934">Plastid</keyword>
<evidence type="ECO:0000256" key="8">
    <source>
        <dbReference type="HAMAP-Rule" id="MF_00059"/>
    </source>
</evidence>
<comment type="similarity">
    <text evidence="2 8">Belongs to the RNA polymerase alpha chain family.</text>
</comment>
<evidence type="ECO:0000256" key="3">
    <source>
        <dbReference type="ARBA" id="ARBA00022478"/>
    </source>
</evidence>